<accession>A0A2T9YGR8</accession>
<dbReference type="PANTHER" id="PTHR22809:SF11">
    <property type="entry name" value="TRNA N(3)-METHYLCYTIDINE METHYLTRANSFERASE METTL2"/>
    <property type="match status" value="1"/>
</dbReference>
<dbReference type="CDD" id="cd02440">
    <property type="entry name" value="AdoMet_MTases"/>
    <property type="match status" value="1"/>
</dbReference>
<feature type="domain" description="Methyltransferase type 12" evidence="6">
    <location>
        <begin position="169"/>
        <end position="272"/>
    </location>
</feature>
<dbReference type="InterPro" id="IPR013217">
    <property type="entry name" value="Methyltransf_12"/>
</dbReference>
<comment type="similarity">
    <text evidence="1 4">Belongs to the methyltransferase superfamily. METL family.</text>
</comment>
<name>A0A2T9YGR8_9FUNG</name>
<dbReference type="InterPro" id="IPR026113">
    <property type="entry name" value="METTL2/6/8-like"/>
</dbReference>
<sequence length="357" mass="41602">MDNSKKNPKLFSSVVATDPDSSSLNPNKKPKTMDEEEKSFGGRFLDKDKDVFAHNAWDSVEPDQEYLEYAETRLKMHKETRISKENVEKYNSDPNKFWDTFYSNNQNKFFKDRNWFYIEFPELFSWTNELNKDVLSEKLEKRDVAKHPESEKVQESQIETDTVDNFVIMELGCGAGNAVFPLLKTIQDKRLEIIACDYSKVAVDVVKSTDTYQEDKRCKAFVWDITDKNLPDGVEPGTVDVILCIFVLSAIHPDSMSQVVSNLHKLLKPGGLVLFRDYGKYDLAQVRLKGNRLLQENFYIRGDGTRVYFFENSELENLFKDKFEIIQNGADKRLIVNRQRKIKMHRVWLQAKFKKIG</sequence>
<dbReference type="InterPro" id="IPR029063">
    <property type="entry name" value="SAM-dependent_MTases_sf"/>
</dbReference>
<evidence type="ECO:0000256" key="5">
    <source>
        <dbReference type="SAM" id="MobiDB-lite"/>
    </source>
</evidence>
<evidence type="ECO:0000256" key="3">
    <source>
        <dbReference type="ARBA" id="ARBA00022679"/>
    </source>
</evidence>
<evidence type="ECO:0000313" key="7">
    <source>
        <dbReference type="EMBL" id="PVU91515.1"/>
    </source>
</evidence>
<evidence type="ECO:0000256" key="4">
    <source>
        <dbReference type="PIRNR" id="PIRNR037755"/>
    </source>
</evidence>
<dbReference type="EMBL" id="MBFT01000413">
    <property type="protein sequence ID" value="PVU91515.1"/>
    <property type="molecule type" value="Genomic_DNA"/>
</dbReference>
<comment type="caution">
    <text evidence="7">The sequence shown here is derived from an EMBL/GenBank/DDBJ whole genome shotgun (WGS) entry which is preliminary data.</text>
</comment>
<keyword evidence="3 4" id="KW-0808">Transferase</keyword>
<proteinExistence type="inferred from homology"/>
<dbReference type="Pfam" id="PF08242">
    <property type="entry name" value="Methyltransf_12"/>
    <property type="match status" value="1"/>
</dbReference>
<comment type="function">
    <text evidence="4">S-adenosyl-L-methionine-dependent methyltransferase.</text>
</comment>
<dbReference type="GO" id="GO:0032259">
    <property type="term" value="P:methylation"/>
    <property type="evidence" value="ECO:0007669"/>
    <property type="project" value="UniProtKB-KW"/>
</dbReference>
<dbReference type="SUPFAM" id="SSF53335">
    <property type="entry name" value="S-adenosyl-L-methionine-dependent methyltransferases"/>
    <property type="match status" value="1"/>
</dbReference>
<gene>
    <name evidence="7" type="ORF">BB559_004110</name>
</gene>
<evidence type="ECO:0000256" key="1">
    <source>
        <dbReference type="ARBA" id="ARBA00009725"/>
    </source>
</evidence>
<protein>
    <recommendedName>
        <fullName evidence="4">tRNA N(3)-methylcytidine methyltransferase</fullName>
        <ecNumber evidence="4">2.1.1.-</ecNumber>
    </recommendedName>
</protein>
<dbReference type="PIRSF" id="PIRSF037755">
    <property type="entry name" value="Mettl2_prd"/>
    <property type="match status" value="1"/>
</dbReference>
<evidence type="ECO:0000259" key="6">
    <source>
        <dbReference type="Pfam" id="PF08242"/>
    </source>
</evidence>
<dbReference type="Gene3D" id="3.40.50.150">
    <property type="entry name" value="Vaccinia Virus protein VP39"/>
    <property type="match status" value="1"/>
</dbReference>
<dbReference type="PANTHER" id="PTHR22809">
    <property type="entry name" value="METHYLTRANSFERASE-RELATED"/>
    <property type="match status" value="1"/>
</dbReference>
<evidence type="ECO:0000313" key="8">
    <source>
        <dbReference type="Proteomes" id="UP000245699"/>
    </source>
</evidence>
<evidence type="ECO:0000256" key="2">
    <source>
        <dbReference type="ARBA" id="ARBA00022603"/>
    </source>
</evidence>
<keyword evidence="8" id="KW-1185">Reference proteome</keyword>
<dbReference type="EC" id="2.1.1.-" evidence="4"/>
<dbReference type="Proteomes" id="UP000245699">
    <property type="component" value="Unassembled WGS sequence"/>
</dbReference>
<feature type="region of interest" description="Disordered" evidence="5">
    <location>
        <begin position="1"/>
        <end position="38"/>
    </location>
</feature>
<dbReference type="OrthoDB" id="417697at2759"/>
<organism evidence="7 8">
    <name type="scientific">Furculomyces boomerangus</name>
    <dbReference type="NCBI Taxonomy" id="61424"/>
    <lineage>
        <taxon>Eukaryota</taxon>
        <taxon>Fungi</taxon>
        <taxon>Fungi incertae sedis</taxon>
        <taxon>Zoopagomycota</taxon>
        <taxon>Kickxellomycotina</taxon>
        <taxon>Harpellomycetes</taxon>
        <taxon>Harpellales</taxon>
        <taxon>Harpellaceae</taxon>
        <taxon>Furculomyces</taxon>
    </lineage>
</organism>
<dbReference type="GO" id="GO:0052735">
    <property type="term" value="F:tRNA (cytidine-3-)-methyltransferase activity"/>
    <property type="evidence" value="ECO:0007669"/>
    <property type="project" value="TreeGrafter"/>
</dbReference>
<reference evidence="7 8" key="1">
    <citation type="journal article" date="2018" name="MBio">
        <title>Comparative Genomics Reveals the Core Gene Toolbox for the Fungus-Insect Symbiosis.</title>
        <authorList>
            <person name="Wang Y."/>
            <person name="Stata M."/>
            <person name="Wang W."/>
            <person name="Stajich J.E."/>
            <person name="White M.M."/>
            <person name="Moncalvo J.M."/>
        </authorList>
    </citation>
    <scope>NUCLEOTIDE SEQUENCE [LARGE SCALE GENOMIC DNA]</scope>
    <source>
        <strain evidence="7 8">AUS-77-4</strain>
    </source>
</reference>
<dbReference type="AlphaFoldDB" id="A0A2T9YGR8"/>
<keyword evidence="2 4" id="KW-0489">Methyltransferase</keyword>